<organism evidence="1 2">
    <name type="scientific">Flavobacterium soyae</name>
    <dbReference type="NCBI Taxonomy" id="2903098"/>
    <lineage>
        <taxon>Bacteria</taxon>
        <taxon>Pseudomonadati</taxon>
        <taxon>Bacteroidota</taxon>
        <taxon>Flavobacteriia</taxon>
        <taxon>Flavobacteriales</taxon>
        <taxon>Flavobacteriaceae</taxon>
        <taxon>Flavobacterium</taxon>
    </lineage>
</organism>
<evidence type="ECO:0000313" key="2">
    <source>
        <dbReference type="Proteomes" id="UP001623852"/>
    </source>
</evidence>
<protein>
    <submittedName>
        <fullName evidence="1">Uncharacterized protein</fullName>
    </submittedName>
</protein>
<name>A0ABZ2UCT0_9FLAO</name>
<proteinExistence type="predicted"/>
<dbReference type="InterPro" id="IPR016181">
    <property type="entry name" value="Acyl_CoA_acyltransferase"/>
</dbReference>
<reference evidence="1 2" key="1">
    <citation type="submission" date="2024-03" db="EMBL/GenBank/DDBJ databases">
        <title>Flavobacterium soyae.</title>
        <authorList>
            <person name="Zheng W."/>
        </authorList>
    </citation>
    <scope>NUCLEOTIDE SEQUENCE [LARGE SCALE GENOMIC DNA]</scope>
    <source>
        <strain evidence="1 2">55</strain>
    </source>
</reference>
<dbReference type="RefSeq" id="WP_232680176.1">
    <property type="nucleotide sequence ID" value="NZ_CP150845.1"/>
</dbReference>
<dbReference type="Gene3D" id="3.40.630.30">
    <property type="match status" value="1"/>
</dbReference>
<dbReference type="SUPFAM" id="SSF55729">
    <property type="entry name" value="Acyl-CoA N-acyltransferases (Nat)"/>
    <property type="match status" value="1"/>
</dbReference>
<dbReference type="Proteomes" id="UP001623852">
    <property type="component" value="Chromosome"/>
</dbReference>
<evidence type="ECO:0000313" key="1">
    <source>
        <dbReference type="EMBL" id="WYZ19263.1"/>
    </source>
</evidence>
<gene>
    <name evidence="1" type="ORF">AABD74_19090</name>
</gene>
<keyword evidence="2" id="KW-1185">Reference proteome</keyword>
<sequence length="236" mass="27237">MKISFVRNQRTKELMIITQNYLERLELDQLSELAKFVVEENFSHHCEDVNSNELVTDTQEVYDEELNYFKDSEIFVAKDFSGNIQGSIRVIKWDYKTKLPLQKIFNIDPLSVFGYSDQFSSVWHIGRFATKKNLKDKTLFKKLMVCAIAPICEQKNGVAFAECDSKLLRIMNLLGIKAQVIGASAHYLGSETIPIALNYDGLKEFYNNNKNFVTSFSIDKISPKSFKKRKYHSQAC</sequence>
<dbReference type="EMBL" id="CP150845">
    <property type="protein sequence ID" value="WYZ19263.1"/>
    <property type="molecule type" value="Genomic_DNA"/>
</dbReference>
<accession>A0ABZ2UCT0</accession>